<name>W7I4W5_9PEZI</name>
<dbReference type="InterPro" id="IPR042098">
    <property type="entry name" value="TauD-like_sf"/>
</dbReference>
<dbReference type="GO" id="GO:0016491">
    <property type="term" value="F:oxidoreductase activity"/>
    <property type="evidence" value="ECO:0007669"/>
    <property type="project" value="UniProtKB-KW"/>
</dbReference>
<dbReference type="SUPFAM" id="SSF51197">
    <property type="entry name" value="Clavaminate synthase-like"/>
    <property type="match status" value="1"/>
</dbReference>
<dbReference type="OrthoDB" id="2117718at2759"/>
<evidence type="ECO:0008006" key="4">
    <source>
        <dbReference type="Google" id="ProtNLM"/>
    </source>
</evidence>
<organism evidence="2 3">
    <name type="scientific">Drechslerella stenobrocha 248</name>
    <dbReference type="NCBI Taxonomy" id="1043628"/>
    <lineage>
        <taxon>Eukaryota</taxon>
        <taxon>Fungi</taxon>
        <taxon>Dikarya</taxon>
        <taxon>Ascomycota</taxon>
        <taxon>Pezizomycotina</taxon>
        <taxon>Orbiliomycetes</taxon>
        <taxon>Orbiliales</taxon>
        <taxon>Orbiliaceae</taxon>
        <taxon>Drechslerella</taxon>
    </lineage>
</organism>
<proteinExistence type="predicted"/>
<evidence type="ECO:0000313" key="3">
    <source>
        <dbReference type="Proteomes" id="UP000024837"/>
    </source>
</evidence>
<gene>
    <name evidence="2" type="ORF">DRE_07350</name>
</gene>
<keyword evidence="3" id="KW-1185">Reference proteome</keyword>
<dbReference type="HOGENOM" id="CLU_372548_0_0_1"/>
<accession>W7I4W5</accession>
<dbReference type="Gene3D" id="3.60.130.10">
    <property type="entry name" value="Clavaminate synthase-like"/>
    <property type="match status" value="1"/>
</dbReference>
<dbReference type="AlphaFoldDB" id="W7I4W5"/>
<dbReference type="Proteomes" id="UP000024837">
    <property type="component" value="Unassembled WGS sequence"/>
</dbReference>
<sequence>MEGIYQIADNSSNAAPQSFPKPYLISRQESLQNMDLPGSRLGGNMAASLSKVSAFPIYTSPEYMSHLQGVSESLHAAISDIVRRWWGDPRFSKAIKLDPTVERVLKRLELEGVAWKSGSWRPDFLIEGNSETTSPRIKICEVNARFGFNGFFYCQTVFQYYKNRASPFQPALSKFSDTFGNLFDNTQPIHILKGREAGFDIHYLPQALPSRVVFAEPSQIQIVSTQTGNKLVHTVEGRETEIIQVVSELHQDEILSLSEDLLWEVSIRSRINDLRTIMLVHDKRMLAIVRQELGDLVLRGVLSSSEATLLADSIPDTLLPGTPEYQRVLQGEAGQAWLFKPASSGKGAGIVFRKDVSEGDWRALLSTAEGPHALQREVRQKVFNITVPSNSSVESVSWNLVEVHQSLEDFGLALVRLKFSDPSSDYIVSLVKDGLHPRYGHGLPINHSRLRGWLWDVKPVHDIALCTDGRRARSETMDFFPWHTDCSFETRPPRHFALHIMHADRYNGGSLSLVRTCDILQELSEEAIGSLRMPEFLFTVPGEFTKGTSESLVGSLLDMSSGESKLRYRRDIILPMTKRAEAALAELDSVLKSCSSSSGRSLRKILKAEDLPDGMVIVVDNAKWLHARSQGRATIPSEFCYMAYRSVFVKETLSACIAPWYKEYQWEFLGPARVYYDPGWKDLTKFFHTPYI</sequence>
<dbReference type="SUPFAM" id="SSF56059">
    <property type="entry name" value="Glutathione synthetase ATP-binding domain-like"/>
    <property type="match status" value="1"/>
</dbReference>
<reference evidence="2 3" key="1">
    <citation type="submission" date="2013-05" db="EMBL/GenBank/DDBJ databases">
        <title>Drechslerella stenobrocha genome reveals carnivorous origination and mechanical trapping mechanism of predatory fungi.</title>
        <authorList>
            <person name="Liu X."/>
            <person name="Zhang W."/>
            <person name="Liu K."/>
        </authorList>
    </citation>
    <scope>NUCLEOTIDE SEQUENCE [LARGE SCALE GENOMIC DNA]</scope>
    <source>
        <strain evidence="2 3">248</strain>
    </source>
</reference>
<evidence type="ECO:0000256" key="1">
    <source>
        <dbReference type="ARBA" id="ARBA00023002"/>
    </source>
</evidence>
<keyword evidence="1" id="KW-0560">Oxidoreductase</keyword>
<evidence type="ECO:0000313" key="2">
    <source>
        <dbReference type="EMBL" id="EWC43785.1"/>
    </source>
</evidence>
<protein>
    <recommendedName>
        <fullName evidence="4">TauD/TfdA-like domain-containing protein</fullName>
    </recommendedName>
</protein>
<dbReference type="EMBL" id="KI966452">
    <property type="protein sequence ID" value="EWC43785.1"/>
    <property type="molecule type" value="Genomic_DNA"/>
</dbReference>